<dbReference type="GO" id="GO:0008967">
    <property type="term" value="F:phosphoglycolate phosphatase activity"/>
    <property type="evidence" value="ECO:0007669"/>
    <property type="project" value="TreeGrafter"/>
</dbReference>
<organism evidence="1 2">
    <name type="scientific">Nocardioides lianchengensis</name>
    <dbReference type="NCBI Taxonomy" id="1045774"/>
    <lineage>
        <taxon>Bacteria</taxon>
        <taxon>Bacillati</taxon>
        <taxon>Actinomycetota</taxon>
        <taxon>Actinomycetes</taxon>
        <taxon>Propionibacteriales</taxon>
        <taxon>Nocardioidaceae</taxon>
        <taxon>Nocardioides</taxon>
    </lineage>
</organism>
<dbReference type="InterPro" id="IPR023198">
    <property type="entry name" value="PGP-like_dom2"/>
</dbReference>
<dbReference type="GO" id="GO:0005829">
    <property type="term" value="C:cytosol"/>
    <property type="evidence" value="ECO:0007669"/>
    <property type="project" value="TreeGrafter"/>
</dbReference>
<protein>
    <submittedName>
        <fullName evidence="1">Phosphonatase-like hydrolase</fullName>
    </submittedName>
</protein>
<dbReference type="RefSeq" id="WP_090850892.1">
    <property type="nucleotide sequence ID" value="NZ_FMZM01000002.1"/>
</dbReference>
<dbReference type="EMBL" id="FMZM01000002">
    <property type="protein sequence ID" value="SDC34558.1"/>
    <property type="molecule type" value="Genomic_DNA"/>
</dbReference>
<keyword evidence="1" id="KW-0378">Hydrolase</keyword>
<dbReference type="PANTHER" id="PTHR43434:SF19">
    <property type="entry name" value="PHOSPHONOACETALDEHYDE HYDROLASE"/>
    <property type="match status" value="1"/>
</dbReference>
<dbReference type="SFLD" id="SFLDS00003">
    <property type="entry name" value="Haloacid_Dehalogenase"/>
    <property type="match status" value="1"/>
</dbReference>
<evidence type="ECO:0000313" key="2">
    <source>
        <dbReference type="Proteomes" id="UP000199034"/>
    </source>
</evidence>
<name>A0A1G6KUQ5_9ACTN</name>
<keyword evidence="2" id="KW-1185">Reference proteome</keyword>
<proteinExistence type="predicted"/>
<dbReference type="PANTHER" id="PTHR43434">
    <property type="entry name" value="PHOSPHOGLYCOLATE PHOSPHATASE"/>
    <property type="match status" value="1"/>
</dbReference>
<dbReference type="AlphaFoldDB" id="A0A1G6KUQ5"/>
<evidence type="ECO:0000313" key="1">
    <source>
        <dbReference type="EMBL" id="SDC34558.1"/>
    </source>
</evidence>
<dbReference type="InterPro" id="IPR050155">
    <property type="entry name" value="HAD-like_hydrolase_sf"/>
</dbReference>
<dbReference type="Gene3D" id="1.10.150.240">
    <property type="entry name" value="Putative phosphatase, domain 2"/>
    <property type="match status" value="1"/>
</dbReference>
<accession>A0A1G6KUQ5</accession>
<gene>
    <name evidence="1" type="ORF">SAMN05421872_1024</name>
</gene>
<sequence length="228" mass="23016">MTTFALPDRLSFRLAALDLAGTTVDDGGLGDRVLGEAVAEAVGRPVPDDVLEMWKGSGAHDGVAGLLGALGAPADGPDVEKAYADFTQRLATAYRDQPPTPLPGVPEAIAELRARGVKVAVQTGLTADLAEPALAALGPVDAVVASDEVAASRPAPYLVFRCMERTGVRDVADVLVAGDTPNDLAAGTNAGAGHVVGVLSGAFDADALGREPHTHLLSSVAGLPSLLG</sequence>
<dbReference type="Gene3D" id="3.40.50.1000">
    <property type="entry name" value="HAD superfamily/HAD-like"/>
    <property type="match status" value="1"/>
</dbReference>
<dbReference type="NCBIfam" id="TIGR03351">
    <property type="entry name" value="PhnX-like"/>
    <property type="match status" value="1"/>
</dbReference>
<reference evidence="1 2" key="1">
    <citation type="submission" date="2016-10" db="EMBL/GenBank/DDBJ databases">
        <authorList>
            <person name="de Groot N.N."/>
        </authorList>
    </citation>
    <scope>NUCLEOTIDE SEQUENCE [LARGE SCALE GENOMIC DNA]</scope>
    <source>
        <strain evidence="1 2">CGMCC 4.6858</strain>
    </source>
</reference>
<dbReference type="OrthoDB" id="5504491at2"/>
<dbReference type="SFLD" id="SFLDG01129">
    <property type="entry name" value="C1.5:_HAD__Beta-PGM__Phosphata"/>
    <property type="match status" value="1"/>
</dbReference>
<dbReference type="Proteomes" id="UP000199034">
    <property type="component" value="Unassembled WGS sequence"/>
</dbReference>
<dbReference type="InterPro" id="IPR022468">
    <property type="entry name" value="PhnX-like"/>
</dbReference>
<dbReference type="GO" id="GO:0006281">
    <property type="term" value="P:DNA repair"/>
    <property type="evidence" value="ECO:0007669"/>
    <property type="project" value="TreeGrafter"/>
</dbReference>
<dbReference type="InterPro" id="IPR023214">
    <property type="entry name" value="HAD_sf"/>
</dbReference>
<dbReference type="STRING" id="1045774.SAMN05421872_1024"/>
<dbReference type="Pfam" id="PF00702">
    <property type="entry name" value="Hydrolase"/>
    <property type="match status" value="1"/>
</dbReference>
<dbReference type="InterPro" id="IPR036412">
    <property type="entry name" value="HAD-like_sf"/>
</dbReference>
<dbReference type="SUPFAM" id="SSF56784">
    <property type="entry name" value="HAD-like"/>
    <property type="match status" value="1"/>
</dbReference>